<dbReference type="InterPro" id="IPR036063">
    <property type="entry name" value="Smr_dom_sf"/>
</dbReference>
<feature type="binding site" evidence="7">
    <location>
        <begin position="340"/>
        <end position="347"/>
    </location>
    <ligand>
        <name>ATP</name>
        <dbReference type="ChEBI" id="CHEBI:30616"/>
    </ligand>
</feature>
<comment type="similarity">
    <text evidence="7">Belongs to the DNA mismatch repair MutS family. MutS2 subfamily.</text>
</comment>
<dbReference type="Proteomes" id="UP000179129">
    <property type="component" value="Unassembled WGS sequence"/>
</dbReference>
<dbReference type="Pfam" id="PF20297">
    <property type="entry name" value="MSSS"/>
    <property type="match status" value="1"/>
</dbReference>
<evidence type="ECO:0000256" key="4">
    <source>
        <dbReference type="ARBA" id="ARBA00022840"/>
    </source>
</evidence>
<comment type="caution">
    <text evidence="10">The sequence shown here is derived from an EMBL/GenBank/DDBJ whole genome shotgun (WGS) entry which is preliminary data.</text>
</comment>
<keyword evidence="2 7" id="KW-0547">Nucleotide-binding</keyword>
<sequence>MIEDQALNTLEYGRVLQIISEYAASQAGRERVLSLRPSDDPRIIDEEFDRLAEMRSISTGEANFIPPETPVLNEPLARLTKPGVVLEGKEIVLFGKLFEGAEAARGYILRREDALPNLSLLAGRLEPFPELHREISRIFDENDEVRSSASPLLGKLRKDARSVRERIEKKLEDIAEKLGEEGSSGENFLTLRQERYVLAILRSEMHSCPGIIQGESGSGNTLFIEPEQVVQLNNRLREIGLDIRREIYRILAGLCARLAEGREALKVNLDILARLDSLYARARYAEDYACSRPKVRLGEGLCLKQARHPLLILRSSQLSHPVVPLTLELDEQERTLLVSGPNAGGKTVLLKTAGIVALMAQSGIFPPVDRGTILPVFESVITAIGDEQSIDKDLSTFSAHVRELSQALEQGTPRSLVLLDEVGVGTDPAEGAALASAVLERLTAKGCLTLCTTHYGELKLLHERVPGLVNGSLEFDAEKLKPAFVFRKGLPGQSYGLVIARNMGLDRSVLTRAAEYMTAAVVNLNEYIARLENRQKELDRQLAALEQQSAEQARLRAEMELERTGLHRRAAELEGQEKNFAKRTEELQRRQLLESRREVEKVIERLEGEYREQSGCDEAARRARQALEQKIRSLAPESVENDLLSAEPAPAGGPLNVGDRVSVLGQGFEGEIVEGPDASGKLIILAGRVRISVPEGELRKVPAQRPRKSRRSAVDISAVEMVSGAQGSSEKLDLRGMRSDEIVLELDRFLASALQAGLSRVLVVHGKGTGALRQKVTELLKVDNRVESFRPGAWNEGGIGATVISLAQ</sequence>
<dbReference type="InterPro" id="IPR045076">
    <property type="entry name" value="MutS"/>
</dbReference>
<dbReference type="PIRSF" id="PIRSF005814">
    <property type="entry name" value="MutS_YshD"/>
    <property type="match status" value="1"/>
</dbReference>
<dbReference type="InterPro" id="IPR007696">
    <property type="entry name" value="DNA_mismatch_repair_MutS_core"/>
</dbReference>
<dbReference type="GO" id="GO:0043023">
    <property type="term" value="F:ribosomal large subunit binding"/>
    <property type="evidence" value="ECO:0007669"/>
    <property type="project" value="UniProtKB-UniRule"/>
</dbReference>
<protein>
    <recommendedName>
        <fullName evidence="7">Endonuclease MutS2</fullName>
        <ecNumber evidence="7">3.1.-.-</ecNumber>
    </recommendedName>
    <alternativeName>
        <fullName evidence="7">Ribosome-associated protein quality control-upstream factor</fullName>
        <shortName evidence="7">RQC-upstream factor</shortName>
        <shortName evidence="7">RqcU</shortName>
        <ecNumber evidence="7">3.6.4.-</ecNumber>
    </alternativeName>
</protein>
<evidence type="ECO:0000313" key="11">
    <source>
        <dbReference type="Proteomes" id="UP000179129"/>
    </source>
</evidence>
<dbReference type="EC" id="3.6.4.-" evidence="7"/>
<dbReference type="GO" id="GO:0006298">
    <property type="term" value="P:mismatch repair"/>
    <property type="evidence" value="ECO:0007669"/>
    <property type="project" value="InterPro"/>
</dbReference>
<reference evidence="10 11" key="1">
    <citation type="journal article" date="2016" name="Nat. Commun.">
        <title>Thousands of microbial genomes shed light on interconnected biogeochemical processes in an aquifer system.</title>
        <authorList>
            <person name="Anantharaman K."/>
            <person name="Brown C.T."/>
            <person name="Hug L.A."/>
            <person name="Sharon I."/>
            <person name="Castelle C.J."/>
            <person name="Probst A.J."/>
            <person name="Thomas B.C."/>
            <person name="Singh A."/>
            <person name="Wilkins M.J."/>
            <person name="Karaoz U."/>
            <person name="Brodie E.L."/>
            <person name="Williams K.H."/>
            <person name="Hubbard S.S."/>
            <person name="Banfield J.F."/>
        </authorList>
    </citation>
    <scope>NUCLEOTIDE SEQUENCE [LARGE SCALE GENOMIC DNA]</scope>
</reference>
<feature type="domain" description="Smr" evidence="9">
    <location>
        <begin position="732"/>
        <end position="807"/>
    </location>
</feature>
<name>A0A1F5YPQ5_9BACT</name>
<keyword evidence="6 7" id="KW-0238">DNA-binding</keyword>
<dbReference type="PANTHER" id="PTHR48466:SF2">
    <property type="entry name" value="OS10G0509000 PROTEIN"/>
    <property type="match status" value="1"/>
</dbReference>
<evidence type="ECO:0000256" key="3">
    <source>
        <dbReference type="ARBA" id="ARBA00022801"/>
    </source>
</evidence>
<evidence type="ECO:0000259" key="9">
    <source>
        <dbReference type="PROSITE" id="PS50828"/>
    </source>
</evidence>
<dbReference type="PROSITE" id="PS50828">
    <property type="entry name" value="SMR"/>
    <property type="match status" value="1"/>
</dbReference>
<dbReference type="SUPFAM" id="SSF52540">
    <property type="entry name" value="P-loop containing nucleoside triphosphate hydrolases"/>
    <property type="match status" value="1"/>
</dbReference>
<dbReference type="NCBIfam" id="TIGR01069">
    <property type="entry name" value="mutS2"/>
    <property type="match status" value="1"/>
</dbReference>
<dbReference type="Pfam" id="PF00488">
    <property type="entry name" value="MutS_V"/>
    <property type="match status" value="1"/>
</dbReference>
<evidence type="ECO:0000256" key="5">
    <source>
        <dbReference type="ARBA" id="ARBA00022884"/>
    </source>
</evidence>
<dbReference type="Gene3D" id="3.30.1370.110">
    <property type="match status" value="1"/>
</dbReference>
<dbReference type="GO" id="GO:0045910">
    <property type="term" value="P:negative regulation of DNA recombination"/>
    <property type="evidence" value="ECO:0007669"/>
    <property type="project" value="InterPro"/>
</dbReference>
<dbReference type="SMART" id="SM00533">
    <property type="entry name" value="MUTSd"/>
    <property type="match status" value="1"/>
</dbReference>
<dbReference type="GO" id="GO:0004519">
    <property type="term" value="F:endonuclease activity"/>
    <property type="evidence" value="ECO:0007669"/>
    <property type="project" value="UniProtKB-UniRule"/>
</dbReference>
<dbReference type="Gene3D" id="3.40.50.300">
    <property type="entry name" value="P-loop containing nucleotide triphosphate hydrolases"/>
    <property type="match status" value="1"/>
</dbReference>
<dbReference type="SUPFAM" id="SSF48334">
    <property type="entry name" value="DNA repair protein MutS, domain III"/>
    <property type="match status" value="1"/>
</dbReference>
<evidence type="ECO:0000256" key="2">
    <source>
        <dbReference type="ARBA" id="ARBA00022741"/>
    </source>
</evidence>
<dbReference type="InterPro" id="IPR027417">
    <property type="entry name" value="P-loop_NTPase"/>
</dbReference>
<dbReference type="InterPro" id="IPR046893">
    <property type="entry name" value="MSSS"/>
</dbReference>
<dbReference type="SUPFAM" id="SSF160443">
    <property type="entry name" value="SMR domain-like"/>
    <property type="match status" value="1"/>
</dbReference>
<dbReference type="SMART" id="SM00463">
    <property type="entry name" value="SMR"/>
    <property type="match status" value="1"/>
</dbReference>
<dbReference type="PANTHER" id="PTHR48466">
    <property type="entry name" value="OS10G0509000 PROTEIN-RELATED"/>
    <property type="match status" value="1"/>
</dbReference>
<gene>
    <name evidence="7" type="primary">mutS2</name>
    <name evidence="7" type="synonym">rqcU</name>
    <name evidence="10" type="ORF">A3F83_00655</name>
</gene>
<keyword evidence="1 7" id="KW-0699">rRNA-binding</keyword>
<dbReference type="InterPro" id="IPR000432">
    <property type="entry name" value="DNA_mismatch_repair_MutS_C"/>
</dbReference>
<feature type="coiled-coil region" evidence="8">
    <location>
        <begin position="521"/>
        <end position="609"/>
    </location>
</feature>
<evidence type="ECO:0000256" key="1">
    <source>
        <dbReference type="ARBA" id="ARBA00022730"/>
    </source>
</evidence>
<dbReference type="GO" id="GO:0019843">
    <property type="term" value="F:rRNA binding"/>
    <property type="evidence" value="ECO:0007669"/>
    <property type="project" value="UniProtKB-UniRule"/>
</dbReference>
<dbReference type="InterPro" id="IPR002625">
    <property type="entry name" value="Smr_dom"/>
</dbReference>
<dbReference type="InterPro" id="IPR036187">
    <property type="entry name" value="DNA_mismatch_repair_MutS_sf"/>
</dbReference>
<keyword evidence="8" id="KW-0175">Coiled coil</keyword>
<dbReference type="GO" id="GO:0140664">
    <property type="term" value="F:ATP-dependent DNA damage sensor activity"/>
    <property type="evidence" value="ECO:0007669"/>
    <property type="project" value="InterPro"/>
</dbReference>
<dbReference type="GO" id="GO:0005524">
    <property type="term" value="F:ATP binding"/>
    <property type="evidence" value="ECO:0007669"/>
    <property type="project" value="UniProtKB-UniRule"/>
</dbReference>
<dbReference type="SMART" id="SM00534">
    <property type="entry name" value="MUTSac"/>
    <property type="match status" value="1"/>
</dbReference>
<dbReference type="STRING" id="1817867.A3F83_00655"/>
<comment type="function">
    <text evidence="7">Endonuclease that is involved in the suppression of homologous recombination and thus may have a key role in the control of bacterial genetic diversity.</text>
</comment>
<dbReference type="Pfam" id="PF01713">
    <property type="entry name" value="Smr"/>
    <property type="match status" value="1"/>
</dbReference>
<dbReference type="EC" id="3.1.-.-" evidence="7"/>
<dbReference type="AlphaFoldDB" id="A0A1F5YPQ5"/>
<evidence type="ECO:0000256" key="7">
    <source>
        <dbReference type="HAMAP-Rule" id="MF_00092"/>
    </source>
</evidence>
<keyword evidence="7" id="KW-0540">Nuclease</keyword>
<evidence type="ECO:0000256" key="8">
    <source>
        <dbReference type="SAM" id="Coils"/>
    </source>
</evidence>
<dbReference type="GO" id="GO:0072344">
    <property type="term" value="P:rescue of stalled ribosome"/>
    <property type="evidence" value="ECO:0007669"/>
    <property type="project" value="UniProtKB-UniRule"/>
</dbReference>
<dbReference type="InterPro" id="IPR005747">
    <property type="entry name" value="MutS2"/>
</dbReference>
<keyword evidence="4 7" id="KW-0067">ATP-binding</keyword>
<dbReference type="EMBL" id="MFIX01000192">
    <property type="protein sequence ID" value="OGG02181.1"/>
    <property type="molecule type" value="Genomic_DNA"/>
</dbReference>
<dbReference type="GO" id="GO:0030983">
    <property type="term" value="F:mismatched DNA binding"/>
    <property type="evidence" value="ECO:0007669"/>
    <property type="project" value="InterPro"/>
</dbReference>
<accession>A0A1F5YPQ5</accession>
<proteinExistence type="inferred from homology"/>
<keyword evidence="7" id="KW-0255">Endonuclease</keyword>
<dbReference type="HAMAP" id="MF_00092">
    <property type="entry name" value="MutS2"/>
    <property type="match status" value="1"/>
</dbReference>
<comment type="subunit">
    <text evidence="7">Homodimer. Binds to stalled ribosomes, contacting rRNA.</text>
</comment>
<evidence type="ECO:0000256" key="6">
    <source>
        <dbReference type="ARBA" id="ARBA00023125"/>
    </source>
</evidence>
<keyword evidence="5 7" id="KW-0694">RNA-binding</keyword>
<comment type="function">
    <text evidence="7">Acts as a ribosome collision sensor, splitting the ribosome into its 2 subunits. Detects stalled/collided 70S ribosomes which it binds and splits by an ATP-hydrolysis driven conformational change. Acts upstream of the ribosome quality control system (RQC), a ribosome-associated complex that mediates the extraction of incompletely synthesized nascent chains from stalled ribosomes and their subsequent degradation. Probably generates substrates for RQC.</text>
</comment>
<keyword evidence="3 7" id="KW-0378">Hydrolase</keyword>
<evidence type="ECO:0000313" key="10">
    <source>
        <dbReference type="EMBL" id="OGG02181.1"/>
    </source>
</evidence>
<dbReference type="GO" id="GO:0016887">
    <property type="term" value="F:ATP hydrolysis activity"/>
    <property type="evidence" value="ECO:0007669"/>
    <property type="project" value="InterPro"/>
</dbReference>
<organism evidence="10 11">
    <name type="scientific">Candidatus Glassbacteria bacterium RIFCSPLOWO2_12_FULL_58_11</name>
    <dbReference type="NCBI Taxonomy" id="1817867"/>
    <lineage>
        <taxon>Bacteria</taxon>
        <taxon>Candidatus Glassiibacteriota</taxon>
    </lineage>
</organism>